<keyword evidence="19" id="KW-1185">Reference proteome</keyword>
<dbReference type="GO" id="GO:0106310">
    <property type="term" value="F:protein serine kinase activity"/>
    <property type="evidence" value="ECO:0007669"/>
    <property type="project" value="RHEA"/>
</dbReference>
<keyword evidence="9 14" id="KW-0067">ATP-binding</keyword>
<evidence type="ECO:0000256" key="1">
    <source>
        <dbReference type="ARBA" id="ARBA00004496"/>
    </source>
</evidence>
<keyword evidence="4" id="KW-0963">Cytoplasm</keyword>
<dbReference type="STRING" id="983966.A0A1E4S3I1"/>
<dbReference type="GO" id="GO:0005737">
    <property type="term" value="C:cytoplasm"/>
    <property type="evidence" value="ECO:0007669"/>
    <property type="project" value="UniProtKB-SubCell"/>
</dbReference>
<dbReference type="SMART" id="SM00285">
    <property type="entry name" value="PBD"/>
    <property type="match status" value="1"/>
</dbReference>
<dbReference type="Gene3D" id="3.30.200.20">
    <property type="entry name" value="Phosphorylase Kinase, domain 1"/>
    <property type="match status" value="1"/>
</dbReference>
<dbReference type="InterPro" id="IPR008271">
    <property type="entry name" value="Ser/Thr_kinase_AS"/>
</dbReference>
<dbReference type="PROSITE" id="PS50108">
    <property type="entry name" value="CRIB"/>
    <property type="match status" value="1"/>
</dbReference>
<evidence type="ECO:0000256" key="11">
    <source>
        <dbReference type="ARBA" id="ARBA00048679"/>
    </source>
</evidence>
<accession>A0A1E4S3I1</accession>
<evidence type="ECO:0000256" key="2">
    <source>
        <dbReference type="ARBA" id="ARBA00008874"/>
    </source>
</evidence>
<dbReference type="PANTHER" id="PTHR45832">
    <property type="entry name" value="SERINE/THREONINE-PROTEIN KINASE SAMKA-RELATED-RELATED"/>
    <property type="match status" value="1"/>
</dbReference>
<evidence type="ECO:0000256" key="6">
    <source>
        <dbReference type="ARBA" id="ARBA00022679"/>
    </source>
</evidence>
<dbReference type="SUPFAM" id="SSF56112">
    <property type="entry name" value="Protein kinase-like (PK-like)"/>
    <property type="match status" value="1"/>
</dbReference>
<dbReference type="GeneID" id="30989283"/>
<feature type="domain" description="CRIB" evidence="17">
    <location>
        <begin position="544"/>
        <end position="557"/>
    </location>
</feature>
<feature type="compositionally biased region" description="Basic and acidic residues" evidence="15">
    <location>
        <begin position="20"/>
        <end position="37"/>
    </location>
</feature>
<feature type="compositionally biased region" description="Polar residues" evidence="15">
    <location>
        <begin position="695"/>
        <end position="706"/>
    </location>
</feature>
<dbReference type="PANTHER" id="PTHR45832:SF22">
    <property type="entry name" value="SERINE_THREONINE-PROTEIN KINASE SAMKA-RELATED"/>
    <property type="match status" value="1"/>
</dbReference>
<keyword evidence="7 14" id="KW-0547">Nucleotide-binding</keyword>
<feature type="compositionally biased region" description="Polar residues" evidence="15">
    <location>
        <begin position="438"/>
        <end position="461"/>
    </location>
</feature>
<keyword evidence="5" id="KW-0723">Serine/threonine-protein kinase</keyword>
<dbReference type="Proteomes" id="UP000094389">
    <property type="component" value="Unassembled WGS sequence"/>
</dbReference>
<feature type="region of interest" description="Disordered" evidence="15">
    <location>
        <begin position="168"/>
        <end position="196"/>
    </location>
</feature>
<feature type="compositionally biased region" description="Basic and acidic residues" evidence="15">
    <location>
        <begin position="777"/>
        <end position="792"/>
    </location>
</feature>
<keyword evidence="6" id="KW-0808">Transferase</keyword>
<dbReference type="GO" id="GO:0033554">
    <property type="term" value="P:cellular response to stress"/>
    <property type="evidence" value="ECO:0007669"/>
    <property type="project" value="UniProtKB-ARBA"/>
</dbReference>
<dbReference type="InterPro" id="IPR000719">
    <property type="entry name" value="Prot_kinase_dom"/>
</dbReference>
<keyword evidence="8 18" id="KW-0418">Kinase</keyword>
<dbReference type="InterPro" id="IPR033923">
    <property type="entry name" value="PAK_BD"/>
</dbReference>
<evidence type="ECO:0000256" key="3">
    <source>
        <dbReference type="ARBA" id="ARBA00012513"/>
    </source>
</evidence>
<evidence type="ECO:0000256" key="10">
    <source>
        <dbReference type="ARBA" id="ARBA00047899"/>
    </source>
</evidence>
<dbReference type="RefSeq" id="XP_020071049.1">
    <property type="nucleotide sequence ID" value="XM_020214887.1"/>
</dbReference>
<dbReference type="InterPro" id="IPR036936">
    <property type="entry name" value="CRIB_dom_sf"/>
</dbReference>
<evidence type="ECO:0000256" key="15">
    <source>
        <dbReference type="SAM" id="MobiDB-lite"/>
    </source>
</evidence>
<dbReference type="PROSITE" id="PS50011">
    <property type="entry name" value="PROTEIN_KINASE_DOM"/>
    <property type="match status" value="1"/>
</dbReference>
<evidence type="ECO:0000313" key="18">
    <source>
        <dbReference type="EMBL" id="ODV74010.1"/>
    </source>
</evidence>
<evidence type="ECO:0000259" key="17">
    <source>
        <dbReference type="PROSITE" id="PS50108"/>
    </source>
</evidence>
<proteinExistence type="inferred from homology"/>
<dbReference type="GO" id="GO:0030447">
    <property type="term" value="P:filamentous growth"/>
    <property type="evidence" value="ECO:0007669"/>
    <property type="project" value="UniProtKB-ARBA"/>
</dbReference>
<dbReference type="PROSITE" id="PS00107">
    <property type="entry name" value="PROTEIN_KINASE_ATP"/>
    <property type="match status" value="1"/>
</dbReference>
<dbReference type="AlphaFoldDB" id="A0A1E4S3I1"/>
<dbReference type="OMA" id="NSHESKH"/>
<comment type="similarity">
    <text evidence="2">Belongs to the protein kinase superfamily. STE Ser/Thr protein kinase family. STE20 subfamily.</text>
</comment>
<feature type="binding site" evidence="14">
    <location>
        <position position="848"/>
    </location>
    <ligand>
        <name>ATP</name>
        <dbReference type="ChEBI" id="CHEBI:30616"/>
    </ligand>
</feature>
<dbReference type="GO" id="GO:0005524">
    <property type="term" value="F:ATP binding"/>
    <property type="evidence" value="ECO:0007669"/>
    <property type="project" value="UniProtKB-UniRule"/>
</dbReference>
<dbReference type="InterPro" id="IPR017441">
    <property type="entry name" value="Protein_kinase_ATP_BS"/>
</dbReference>
<dbReference type="Pfam" id="PF00069">
    <property type="entry name" value="Pkinase"/>
    <property type="match status" value="1"/>
</dbReference>
<feature type="region of interest" description="Disordered" evidence="15">
    <location>
        <begin position="623"/>
        <end position="792"/>
    </location>
</feature>
<dbReference type="FunFam" id="1.10.510.10:FF:000011">
    <property type="entry name" value="Non-specific serine/threonine protein kinase"/>
    <property type="match status" value="1"/>
</dbReference>
<dbReference type="InterPro" id="IPR051931">
    <property type="entry name" value="PAK3-like"/>
</dbReference>
<dbReference type="PROSITE" id="PS00108">
    <property type="entry name" value="PROTEIN_KINASE_ST"/>
    <property type="match status" value="1"/>
</dbReference>
<dbReference type="GO" id="GO:0000165">
    <property type="term" value="P:MAPK cascade"/>
    <property type="evidence" value="ECO:0007669"/>
    <property type="project" value="UniProtKB-ARBA"/>
</dbReference>
<evidence type="ECO:0000256" key="8">
    <source>
        <dbReference type="ARBA" id="ARBA00022777"/>
    </source>
</evidence>
<comment type="catalytic activity">
    <reaction evidence="10">
        <text>L-threonyl-[protein] + ATP = O-phospho-L-threonyl-[protein] + ADP + H(+)</text>
        <dbReference type="Rhea" id="RHEA:46608"/>
        <dbReference type="Rhea" id="RHEA-COMP:11060"/>
        <dbReference type="Rhea" id="RHEA-COMP:11605"/>
        <dbReference type="ChEBI" id="CHEBI:15378"/>
        <dbReference type="ChEBI" id="CHEBI:30013"/>
        <dbReference type="ChEBI" id="CHEBI:30616"/>
        <dbReference type="ChEBI" id="CHEBI:61977"/>
        <dbReference type="ChEBI" id="CHEBI:456216"/>
        <dbReference type="EC" id="2.7.11.1"/>
    </reaction>
</comment>
<gene>
    <name evidence="18" type="ORF">CYBJADRAFT_167397</name>
</gene>
<organism evidence="18 19">
    <name type="scientific">Cyberlindnera jadinii (strain ATCC 18201 / CBS 1600 / BCRC 20928 / JCM 3617 / NBRC 0987 / NRRL Y-1542)</name>
    <name type="common">Torula yeast</name>
    <name type="synonym">Candida utilis</name>
    <dbReference type="NCBI Taxonomy" id="983966"/>
    <lineage>
        <taxon>Eukaryota</taxon>
        <taxon>Fungi</taxon>
        <taxon>Dikarya</taxon>
        <taxon>Ascomycota</taxon>
        <taxon>Saccharomycotina</taxon>
        <taxon>Saccharomycetes</taxon>
        <taxon>Phaffomycetales</taxon>
        <taxon>Phaffomycetaceae</taxon>
        <taxon>Cyberlindnera</taxon>
    </lineage>
</organism>
<dbReference type="InterPro" id="IPR000095">
    <property type="entry name" value="CRIB_dom"/>
</dbReference>
<dbReference type="OrthoDB" id="248923at2759"/>
<feature type="region of interest" description="Disordered" evidence="15">
    <location>
        <begin position="1"/>
        <end position="55"/>
    </location>
</feature>
<evidence type="ECO:0000256" key="13">
    <source>
        <dbReference type="ARBA" id="ARBA00071463"/>
    </source>
</evidence>
<feature type="compositionally biased region" description="Polar residues" evidence="15">
    <location>
        <begin position="168"/>
        <end position="195"/>
    </location>
</feature>
<dbReference type="InterPro" id="IPR011009">
    <property type="entry name" value="Kinase-like_dom_sf"/>
</dbReference>
<dbReference type="Gene3D" id="1.10.510.10">
    <property type="entry name" value="Transferase(Phosphotransferase) domain 1"/>
    <property type="match status" value="1"/>
</dbReference>
<sequence length="1098" mass="119130">MDKEESFHSVLSLQEASDVEPLKTEESEVLEHERDEPVVNQEDVPNSPGMLPRLPGTLNVKALSNSVESEDEVEGPQSAMAAITDTVNTAGEGVLGADETALAADEANDDNDVTIQRALAVDGAGVRTADDEVEDITLDPGKHEDTRVNELVNSLDEPIDFKRVSSMTSDSSHSIESFTSSQSHVQTGRDSSESGVQDVELEDVIDGIAQVNSVNVATSTTVSHSPKVVVSQVHSPKVAMSNSSKELLTGGEILRDVSNGVPEGPTDETDASQRVLKEPVLIQAKSNNQEDQVLENDDTEATFAEKLIGTQLQSEDPQGKEIKTTPDDIVAQDVLPNESVSNAHVSGSSYITSSNFETKIIDDFVGSSQSSAKDELDHLERPIATSSNINIPSLSSSLSDNIGNMTIREGVQEDTFEVSNTSGSSSGLNGSGTAYNNTTAITSSSTPKNVSSINSTDSSMIPKTETPKVPTRYSNPSVSSTSLSQSTLPKGSTGGRRTVSSPFGNKSKRSSGNKMKGVFSNIMNSMRSSNSHESKHLSSPSLKISSPYDAKHVHHVGVDEDGQYTGLPEEWQKLLTSSGITKQEQQKNPQAVMDIVAFYQDQTKNADEKVFRKFNQNNTHLVSTASFRTPKTTQSQFTTPQDQQLPQFPISTPRYTQPPTPILDTDKEKTFIPSRPAPKPPGSAAASPHVVSPLLRSQSQKSTKSTPVIRPLGTFSPQRTAPQVPKIPPPVPAHVQTPKAEPPTSLVTKDLPEQSATTGETNDPEPPVPVAKNSQKPVRDPEQAAIAAERKKEEKKKRNALVYAKLATICSEGDPSKIYRNLFKIGQGASGGVYTAYEVGSNKCVAIKQMNLEQQPKKELIINEILVMKGSKHKNIVNFIDSYLLKGDLWVIMEYMEGGSLTDVVTHSIMTEGQIGAVCRETLQGLEFLHSKGVIHRDIKSDNILLSMAGDIKLTDFGFCAQINDVNLKRTTMVGTPYWMAPEVVSRKQYGPKVDIWSLGIMIIEMIEGEPPYLNEAPLRALYLIATNGTPELKEPEMLTDTLKHFLSWTLQVDPEMRADATELLHDPFIVGADDVSSLAPLVKLARMKKLAEKSDDE</sequence>
<name>A0A1E4S3I1_CYBJN</name>
<evidence type="ECO:0000256" key="4">
    <source>
        <dbReference type="ARBA" id="ARBA00022490"/>
    </source>
</evidence>
<dbReference type="Gene3D" id="3.90.810.10">
    <property type="entry name" value="CRIB domain"/>
    <property type="match status" value="1"/>
</dbReference>
<feature type="domain" description="Protein kinase" evidence="16">
    <location>
        <begin position="819"/>
        <end position="1070"/>
    </location>
</feature>
<comment type="catalytic activity">
    <reaction evidence="11">
        <text>L-seryl-[protein] + ATP = O-phospho-L-seryl-[protein] + ADP + H(+)</text>
        <dbReference type="Rhea" id="RHEA:17989"/>
        <dbReference type="Rhea" id="RHEA-COMP:9863"/>
        <dbReference type="Rhea" id="RHEA-COMP:11604"/>
        <dbReference type="ChEBI" id="CHEBI:15378"/>
        <dbReference type="ChEBI" id="CHEBI:29999"/>
        <dbReference type="ChEBI" id="CHEBI:30616"/>
        <dbReference type="ChEBI" id="CHEBI:83421"/>
        <dbReference type="ChEBI" id="CHEBI:456216"/>
        <dbReference type="EC" id="2.7.11.1"/>
    </reaction>
</comment>
<feature type="compositionally biased region" description="Low complexity" evidence="15">
    <location>
        <begin position="474"/>
        <end position="486"/>
    </location>
</feature>
<dbReference type="SMART" id="SM00220">
    <property type="entry name" value="S_TKc"/>
    <property type="match status" value="1"/>
</dbReference>
<dbReference type="GO" id="GO:0004674">
    <property type="term" value="F:protein serine/threonine kinase activity"/>
    <property type="evidence" value="ECO:0007669"/>
    <property type="project" value="UniProtKB-KW"/>
</dbReference>
<evidence type="ECO:0000256" key="14">
    <source>
        <dbReference type="PROSITE-ProRule" id="PRU10141"/>
    </source>
</evidence>
<evidence type="ECO:0000256" key="9">
    <source>
        <dbReference type="ARBA" id="ARBA00022840"/>
    </source>
</evidence>
<feature type="region of interest" description="Disordered" evidence="15">
    <location>
        <begin position="438"/>
        <end position="515"/>
    </location>
</feature>
<dbReference type="CDD" id="cd01093">
    <property type="entry name" value="CRIB_PAK_like"/>
    <property type="match status" value="1"/>
</dbReference>
<evidence type="ECO:0000256" key="5">
    <source>
        <dbReference type="ARBA" id="ARBA00022527"/>
    </source>
</evidence>
<protein>
    <recommendedName>
        <fullName evidence="12">Serine/threonine-protein kinase STE20</fullName>
        <ecNumber evidence="3">2.7.11.1</ecNumber>
    </recommendedName>
    <alternativeName>
        <fullName evidence="13">Serine/threonine-protein kinase ste20</fullName>
    </alternativeName>
</protein>
<evidence type="ECO:0000313" key="19">
    <source>
        <dbReference type="Proteomes" id="UP000094389"/>
    </source>
</evidence>
<dbReference type="FunFam" id="3.30.200.20:FF:000385">
    <property type="entry name" value="Non-specific serine/threonine protein kinase"/>
    <property type="match status" value="1"/>
</dbReference>
<feature type="compositionally biased region" description="Polar residues" evidence="15">
    <location>
        <begin position="623"/>
        <end position="655"/>
    </location>
</feature>
<comment type="subcellular location">
    <subcellularLocation>
        <location evidence="1">Cytoplasm</location>
    </subcellularLocation>
</comment>
<evidence type="ECO:0000259" key="16">
    <source>
        <dbReference type="PROSITE" id="PS50011"/>
    </source>
</evidence>
<evidence type="ECO:0000256" key="7">
    <source>
        <dbReference type="ARBA" id="ARBA00022741"/>
    </source>
</evidence>
<evidence type="ECO:0000256" key="12">
    <source>
        <dbReference type="ARBA" id="ARBA00070332"/>
    </source>
</evidence>
<reference evidence="18 19" key="1">
    <citation type="journal article" date="2016" name="Proc. Natl. Acad. Sci. U.S.A.">
        <title>Comparative genomics of biotechnologically important yeasts.</title>
        <authorList>
            <person name="Riley R."/>
            <person name="Haridas S."/>
            <person name="Wolfe K.H."/>
            <person name="Lopes M.R."/>
            <person name="Hittinger C.T."/>
            <person name="Goeker M."/>
            <person name="Salamov A.A."/>
            <person name="Wisecaver J.H."/>
            <person name="Long T.M."/>
            <person name="Calvey C.H."/>
            <person name="Aerts A.L."/>
            <person name="Barry K.W."/>
            <person name="Choi C."/>
            <person name="Clum A."/>
            <person name="Coughlan A.Y."/>
            <person name="Deshpande S."/>
            <person name="Douglass A.P."/>
            <person name="Hanson S.J."/>
            <person name="Klenk H.-P."/>
            <person name="LaButti K.M."/>
            <person name="Lapidus A."/>
            <person name="Lindquist E.A."/>
            <person name="Lipzen A.M."/>
            <person name="Meier-Kolthoff J.P."/>
            <person name="Ohm R.A."/>
            <person name="Otillar R.P."/>
            <person name="Pangilinan J.L."/>
            <person name="Peng Y."/>
            <person name="Rokas A."/>
            <person name="Rosa C.A."/>
            <person name="Scheuner C."/>
            <person name="Sibirny A.A."/>
            <person name="Slot J.C."/>
            <person name="Stielow J.B."/>
            <person name="Sun H."/>
            <person name="Kurtzman C.P."/>
            <person name="Blackwell M."/>
            <person name="Grigoriev I.V."/>
            <person name="Jeffries T.W."/>
        </authorList>
    </citation>
    <scope>NUCLEOTIDE SEQUENCE [LARGE SCALE GENOMIC DNA]</scope>
    <source>
        <strain evidence="19">ATCC 18201 / CBS 1600 / BCRC 20928 / JCM 3617 / NBRC 0987 / NRRL Y-1542</strain>
    </source>
</reference>
<dbReference type="CDD" id="cd06614">
    <property type="entry name" value="STKc_PAK"/>
    <property type="match status" value="1"/>
</dbReference>
<dbReference type="Pfam" id="PF00786">
    <property type="entry name" value="PBD"/>
    <property type="match status" value="1"/>
</dbReference>
<dbReference type="EC" id="2.7.11.1" evidence="3"/>
<dbReference type="EMBL" id="KV453929">
    <property type="protein sequence ID" value="ODV74010.1"/>
    <property type="molecule type" value="Genomic_DNA"/>
</dbReference>